<accession>A0ABX3L966</accession>
<protein>
    <submittedName>
        <fullName evidence="2">Uncharacterized protein</fullName>
    </submittedName>
</protein>
<name>A0ABX3L966_STRAT</name>
<dbReference type="Proteomes" id="UP000190306">
    <property type="component" value="Chromosome"/>
</dbReference>
<keyword evidence="3" id="KW-1185">Reference proteome</keyword>
<dbReference type="EMBL" id="LHQL01000014">
    <property type="protein sequence ID" value="OOQ47288.1"/>
    <property type="molecule type" value="Genomic_DNA"/>
</dbReference>
<evidence type="ECO:0000256" key="1">
    <source>
        <dbReference type="SAM" id="MobiDB-lite"/>
    </source>
</evidence>
<evidence type="ECO:0000313" key="2">
    <source>
        <dbReference type="EMBL" id="OOQ47288.1"/>
    </source>
</evidence>
<feature type="region of interest" description="Disordered" evidence="1">
    <location>
        <begin position="1"/>
        <end position="24"/>
    </location>
</feature>
<comment type="caution">
    <text evidence="2">The sequence shown here is derived from an EMBL/GenBank/DDBJ whole genome shotgun (WGS) entry which is preliminary data.</text>
</comment>
<reference evidence="2 3" key="1">
    <citation type="submission" date="2015-07" db="EMBL/GenBank/DDBJ databases">
        <title>Draft Genome Sequence of Streptomyces antibioticus, IMRU 3720 reveals insights in the evolution of actinomycin biosynthetic gene clusters in Streptomyces.</title>
        <authorList>
            <person name="Crnovcic I."/>
            <person name="Ruckert C."/>
            <person name="Kalinowksi J."/>
            <person name="Keller U."/>
        </authorList>
    </citation>
    <scope>NUCLEOTIDE SEQUENCE [LARGE SCALE GENOMIC DNA]</scope>
    <source>
        <strain evidence="2 3">DSM 41481</strain>
    </source>
</reference>
<sequence length="99" mass="10810">MIVNQPTQPPADETRPTVTPDPDRSGVILHLPDVSYVDTQVWAVDVGLSPEALEALRTTLAVLPTPTQSNERRDRYAAAIRDNDGWVLDGGQHMLDAPP</sequence>
<organism evidence="2 3">
    <name type="scientific">Streptomyces antibioticus</name>
    <dbReference type="NCBI Taxonomy" id="1890"/>
    <lineage>
        <taxon>Bacteria</taxon>
        <taxon>Bacillati</taxon>
        <taxon>Actinomycetota</taxon>
        <taxon>Actinomycetes</taxon>
        <taxon>Kitasatosporales</taxon>
        <taxon>Streptomycetaceae</taxon>
        <taxon>Streptomyces</taxon>
    </lineage>
</organism>
<proteinExistence type="predicted"/>
<gene>
    <name evidence="2" type="ORF">AFM16_31600</name>
</gene>
<evidence type="ECO:0000313" key="3">
    <source>
        <dbReference type="Proteomes" id="UP000190306"/>
    </source>
</evidence>